<name>A0A512BC14_9BACT</name>
<dbReference type="Pfam" id="PF13585">
    <property type="entry name" value="CHU_C"/>
    <property type="match status" value="1"/>
</dbReference>
<dbReference type="AlphaFoldDB" id="A0A512BC14"/>
<sequence length="647" mass="68829">MIVTKTSLLFIVLLVCVKLPAQLCQGSLGDPIVNITFGSGSNPGPVLTTTKNLNFFYNDCPQDGLYTVRNSTSQCHFNTWHTLNNDHTGDPNGYFMLINASLQKSEFYVDTLKSLCPNTTYEFAAWITNVILPSACSGNPKTPNLTFNIEKTDGTVLQTYTTGDIVATQSPIWKQYGSFFTTPANVTNVVLRLINNSVGGCGNDLAIDDITFRPCGPQLIPSIKGVSDNVKTLCAGDNTDVTFECKVSAGYSNPAYIWQQSKDGGSTWTNLPGETSNTMTRSFNSTTAAGQYLYRLSVGEASNAGLATCRVASKALTVNIKSKPATSISSNSPACEGSNISLSATGGASGTQYAWSGANSFSSTTQNVSISNARSINAGKYYVQVTNSDGCKQLDSTTVSVTPAPIAAVGFTTKTICKGDSVFLSSSGGTSYAWSPNVSLSSATIPNPTAKPADSTVYTVVVSNDQSCKDSARVTINVLQKPVADAGPDQVMIEGQSVQLDGSVTGGNTGFTWYPSLFIDNINTLHPVVNPAVSTSYILTATSNNGCGSSSDTAFVQVYKNVIVPNAFSPNGDGVNDTWNIKALASYDSYELSVFNRYGQKVLSTKNYSTPWDGTFNGKPLPVGTYYYLLDLQLGLPKLKGYVVILR</sequence>
<evidence type="ECO:0000313" key="3">
    <source>
        <dbReference type="EMBL" id="GEO09455.1"/>
    </source>
</evidence>
<dbReference type="Pfam" id="PF19081">
    <property type="entry name" value="Ig_7"/>
    <property type="match status" value="1"/>
</dbReference>
<dbReference type="RefSeq" id="WP_147203577.1">
    <property type="nucleotide sequence ID" value="NZ_BJYT01000006.1"/>
</dbReference>
<dbReference type="InterPro" id="IPR013783">
    <property type="entry name" value="Ig-like_fold"/>
</dbReference>
<feature type="signal peptide" evidence="1">
    <location>
        <begin position="1"/>
        <end position="21"/>
    </location>
</feature>
<protein>
    <recommendedName>
        <fullName evidence="2">Ig-like domain-containing protein</fullName>
    </recommendedName>
</protein>
<dbReference type="SMART" id="SM00409">
    <property type="entry name" value="IG"/>
    <property type="match status" value="2"/>
</dbReference>
<comment type="caution">
    <text evidence="3">The sequence shown here is derived from an EMBL/GenBank/DDBJ whole genome shotgun (WGS) entry which is preliminary data.</text>
</comment>
<feature type="domain" description="Ig-like" evidence="2">
    <location>
        <begin position="221"/>
        <end position="319"/>
    </location>
</feature>
<dbReference type="InterPro" id="IPR036179">
    <property type="entry name" value="Ig-like_dom_sf"/>
</dbReference>
<dbReference type="InterPro" id="IPR026341">
    <property type="entry name" value="T9SS_type_B"/>
</dbReference>
<dbReference type="InterPro" id="IPR007110">
    <property type="entry name" value="Ig-like_dom"/>
</dbReference>
<feature type="chain" id="PRO_5022034757" description="Ig-like domain-containing protein" evidence="1">
    <location>
        <begin position="22"/>
        <end position="647"/>
    </location>
</feature>
<reference evidence="3 4" key="1">
    <citation type="submission" date="2019-07" db="EMBL/GenBank/DDBJ databases">
        <title>Whole genome shotgun sequence of Segetibacter aerophilus NBRC 106135.</title>
        <authorList>
            <person name="Hosoyama A."/>
            <person name="Uohara A."/>
            <person name="Ohji S."/>
            <person name="Ichikawa N."/>
        </authorList>
    </citation>
    <scope>NUCLEOTIDE SEQUENCE [LARGE SCALE GENOMIC DNA]</scope>
    <source>
        <strain evidence="3 4">NBRC 106135</strain>
    </source>
</reference>
<organism evidence="3 4">
    <name type="scientific">Segetibacter aerophilus</name>
    <dbReference type="NCBI Taxonomy" id="670293"/>
    <lineage>
        <taxon>Bacteria</taxon>
        <taxon>Pseudomonadati</taxon>
        <taxon>Bacteroidota</taxon>
        <taxon>Chitinophagia</taxon>
        <taxon>Chitinophagales</taxon>
        <taxon>Chitinophagaceae</taxon>
        <taxon>Segetibacter</taxon>
    </lineage>
</organism>
<dbReference type="Gene3D" id="2.60.40.10">
    <property type="entry name" value="Immunoglobulins"/>
    <property type="match status" value="1"/>
</dbReference>
<evidence type="ECO:0000259" key="2">
    <source>
        <dbReference type="PROSITE" id="PS50835"/>
    </source>
</evidence>
<dbReference type="Proteomes" id="UP000321513">
    <property type="component" value="Unassembled WGS sequence"/>
</dbReference>
<dbReference type="NCBIfam" id="TIGR04131">
    <property type="entry name" value="Bac_Flav_CTERM"/>
    <property type="match status" value="1"/>
</dbReference>
<dbReference type="OrthoDB" id="1652165at2"/>
<evidence type="ECO:0000256" key="1">
    <source>
        <dbReference type="SAM" id="SignalP"/>
    </source>
</evidence>
<dbReference type="EMBL" id="BJYT01000006">
    <property type="protein sequence ID" value="GEO09455.1"/>
    <property type="molecule type" value="Genomic_DNA"/>
</dbReference>
<dbReference type="InterPro" id="IPR003599">
    <property type="entry name" value="Ig_sub"/>
</dbReference>
<dbReference type="PROSITE" id="PS50835">
    <property type="entry name" value="IG_LIKE"/>
    <property type="match status" value="1"/>
</dbReference>
<gene>
    <name evidence="3" type="ORF">SAE01_19510</name>
</gene>
<accession>A0A512BC14</accession>
<proteinExistence type="predicted"/>
<evidence type="ECO:0000313" key="4">
    <source>
        <dbReference type="Proteomes" id="UP000321513"/>
    </source>
</evidence>
<dbReference type="SUPFAM" id="SSF48726">
    <property type="entry name" value="Immunoglobulin"/>
    <property type="match status" value="1"/>
</dbReference>
<keyword evidence="4" id="KW-1185">Reference proteome</keyword>
<dbReference type="InterPro" id="IPR044023">
    <property type="entry name" value="Ig_7"/>
</dbReference>
<keyword evidence="1" id="KW-0732">Signal</keyword>